<accession>A0AA40DED5</accession>
<dbReference type="EMBL" id="JAULSY010000017">
    <property type="protein sequence ID" value="KAK0671952.1"/>
    <property type="molecule type" value="Genomic_DNA"/>
</dbReference>
<dbReference type="Proteomes" id="UP001174997">
    <property type="component" value="Unassembled WGS sequence"/>
</dbReference>
<evidence type="ECO:0000313" key="1">
    <source>
        <dbReference type="EMBL" id="KAK0671952.1"/>
    </source>
</evidence>
<name>A0AA40DED5_9PEZI</name>
<protein>
    <submittedName>
        <fullName evidence="1">Uncharacterized protein</fullName>
    </submittedName>
</protein>
<organism evidence="1 2">
    <name type="scientific">Cercophora samala</name>
    <dbReference type="NCBI Taxonomy" id="330535"/>
    <lineage>
        <taxon>Eukaryota</taxon>
        <taxon>Fungi</taxon>
        <taxon>Dikarya</taxon>
        <taxon>Ascomycota</taxon>
        <taxon>Pezizomycotina</taxon>
        <taxon>Sordariomycetes</taxon>
        <taxon>Sordariomycetidae</taxon>
        <taxon>Sordariales</taxon>
        <taxon>Lasiosphaeriaceae</taxon>
        <taxon>Cercophora</taxon>
    </lineage>
</organism>
<dbReference type="PANTHER" id="PTHR42044">
    <property type="entry name" value="DUF676 DOMAIN-CONTAINING PROTEIN-RELATED"/>
    <property type="match status" value="1"/>
</dbReference>
<proteinExistence type="predicted"/>
<evidence type="ECO:0000313" key="2">
    <source>
        <dbReference type="Proteomes" id="UP001174997"/>
    </source>
</evidence>
<dbReference type="PANTHER" id="PTHR42044:SF2">
    <property type="entry name" value="DUF676 DOMAIN-CONTAINING PROTEIN"/>
    <property type="match status" value="1"/>
</dbReference>
<sequence>MPRFSPPESPAVSPTTGSYPNIIPMMANMNMKPAAMKSMMATPVTYIPPLCDGACGTTPRSQQPMWSMMWQEMMQMMRMMPNMCWAMLTQRKHMSWADMGDMMMHTMLTCMEMVMMVMAVPLWMMMPGAMFAMWMGTCAMMVMGMCWMLNGKEQMHMCAMESEGWMMGQEMDNEKWMFMGGMGMSSRHCHQQTLPMLSRMFNRPMMCICMPTWGMPFDMMCMMLQRCMVMPSQVRRNLYAQMRTALLDDSMHRCVVLCHNDSAVLVSQAMAQLCSDLPAEKMCKLEIYSFGAAACEFMMPRGESNMDSEPAHHQSMDMMMNERKGVHMEHFAMTTDPFAQMGVLESVRQNMSGRFCGGVFIMDNKKAMSMGKMSQNAMNMQMMCSGLMMEDYMMMMFPAQMSMGASSGTPSCMDSNMMIDRDCAEKREIAAMSNYHAASQTKKGGKRLSWTGLAATAGQKNGVSAGMIGLEQARKGCKGCNGHKPREVSWLSRYVSMGHMMDKSMSDGNIARSP</sequence>
<comment type="caution">
    <text evidence="1">The sequence shown here is derived from an EMBL/GenBank/DDBJ whole genome shotgun (WGS) entry which is preliminary data.</text>
</comment>
<dbReference type="AlphaFoldDB" id="A0AA40DED5"/>
<reference evidence="1" key="1">
    <citation type="submission" date="2023-06" db="EMBL/GenBank/DDBJ databases">
        <title>Genome-scale phylogeny and comparative genomics of the fungal order Sordariales.</title>
        <authorList>
            <consortium name="Lawrence Berkeley National Laboratory"/>
            <person name="Hensen N."/>
            <person name="Bonometti L."/>
            <person name="Westerberg I."/>
            <person name="Brannstrom I.O."/>
            <person name="Guillou S."/>
            <person name="Cros-Aarteil S."/>
            <person name="Calhoun S."/>
            <person name="Haridas S."/>
            <person name="Kuo A."/>
            <person name="Mondo S."/>
            <person name="Pangilinan J."/>
            <person name="Riley R."/>
            <person name="Labutti K."/>
            <person name="Andreopoulos B."/>
            <person name="Lipzen A."/>
            <person name="Chen C."/>
            <person name="Yanf M."/>
            <person name="Daum C."/>
            <person name="Ng V."/>
            <person name="Clum A."/>
            <person name="Steindorff A."/>
            <person name="Ohm R."/>
            <person name="Martin F."/>
            <person name="Silar P."/>
            <person name="Natvig D."/>
            <person name="Lalanne C."/>
            <person name="Gautier V."/>
            <person name="Ament-Velasquez S.L."/>
            <person name="Kruys A."/>
            <person name="Hutchinson M.I."/>
            <person name="Powell A.J."/>
            <person name="Barry K."/>
            <person name="Miller A.N."/>
            <person name="Grigoriev I.V."/>
            <person name="Debuchy R."/>
            <person name="Gladieux P."/>
            <person name="Thoren M.H."/>
            <person name="Johannesson H."/>
        </authorList>
    </citation>
    <scope>NUCLEOTIDE SEQUENCE</scope>
    <source>
        <strain evidence="1">CBS 307.81</strain>
    </source>
</reference>
<keyword evidence="2" id="KW-1185">Reference proteome</keyword>
<gene>
    <name evidence="1" type="ORF">QBC41DRAFT_344278</name>
</gene>